<proteinExistence type="predicted"/>
<sequence length="89" mass="9163">MQNKQQLSAAQIEAQVGVELPEREMMALVNVVALNGVNVAVPVGIAANVCGINAAVLAQDLAQDGSATCEAQNAFDVGQGAQNRFGIIQ</sequence>
<gene>
    <name evidence="1" type="ORF">AVDCRST_MAG28-1900</name>
</gene>
<name>A0A6J4QQV9_9ACTN</name>
<reference evidence="1" key="1">
    <citation type="submission" date="2020-02" db="EMBL/GenBank/DDBJ databases">
        <authorList>
            <person name="Meier V. D."/>
        </authorList>
    </citation>
    <scope>NUCLEOTIDE SEQUENCE</scope>
    <source>
        <strain evidence="1">AVDCRST_MAG28</strain>
    </source>
</reference>
<evidence type="ECO:0000313" key="1">
    <source>
        <dbReference type="EMBL" id="CAA9452304.1"/>
    </source>
</evidence>
<protein>
    <submittedName>
        <fullName evidence="1">Uncharacterized protein</fullName>
    </submittedName>
</protein>
<accession>A0A6J4QQV9</accession>
<dbReference type="AlphaFoldDB" id="A0A6J4QQV9"/>
<dbReference type="EMBL" id="CADCVE010000035">
    <property type="protein sequence ID" value="CAA9452304.1"/>
    <property type="molecule type" value="Genomic_DNA"/>
</dbReference>
<organism evidence="1">
    <name type="scientific">uncultured Rubrobacteraceae bacterium</name>
    <dbReference type="NCBI Taxonomy" id="349277"/>
    <lineage>
        <taxon>Bacteria</taxon>
        <taxon>Bacillati</taxon>
        <taxon>Actinomycetota</taxon>
        <taxon>Rubrobacteria</taxon>
        <taxon>Rubrobacterales</taxon>
        <taxon>Rubrobacteraceae</taxon>
        <taxon>environmental samples</taxon>
    </lineage>
</organism>